<gene>
    <name evidence="2" type="ORF">PBRASI_LOCUS538</name>
</gene>
<accession>A0A9N8VTQ8</accession>
<proteinExistence type="predicted"/>
<evidence type="ECO:0000256" key="1">
    <source>
        <dbReference type="SAM" id="MobiDB-lite"/>
    </source>
</evidence>
<dbReference type="Proteomes" id="UP000789739">
    <property type="component" value="Unassembled WGS sequence"/>
</dbReference>
<dbReference type="EMBL" id="CAJVPI010000027">
    <property type="protein sequence ID" value="CAG8460230.1"/>
    <property type="molecule type" value="Genomic_DNA"/>
</dbReference>
<protein>
    <submittedName>
        <fullName evidence="2">3126_t:CDS:1</fullName>
    </submittedName>
</protein>
<name>A0A9N8VTQ8_9GLOM</name>
<comment type="caution">
    <text evidence="2">The sequence shown here is derived from an EMBL/GenBank/DDBJ whole genome shotgun (WGS) entry which is preliminary data.</text>
</comment>
<reference evidence="2" key="1">
    <citation type="submission" date="2021-06" db="EMBL/GenBank/DDBJ databases">
        <authorList>
            <person name="Kallberg Y."/>
            <person name="Tangrot J."/>
            <person name="Rosling A."/>
        </authorList>
    </citation>
    <scope>NUCLEOTIDE SEQUENCE</scope>
    <source>
        <strain evidence="2">BR232B</strain>
    </source>
</reference>
<evidence type="ECO:0000313" key="3">
    <source>
        <dbReference type="Proteomes" id="UP000789739"/>
    </source>
</evidence>
<feature type="region of interest" description="Disordered" evidence="1">
    <location>
        <begin position="1"/>
        <end position="49"/>
    </location>
</feature>
<evidence type="ECO:0000313" key="2">
    <source>
        <dbReference type="EMBL" id="CAG8460230.1"/>
    </source>
</evidence>
<feature type="compositionally biased region" description="Polar residues" evidence="1">
    <location>
        <begin position="1"/>
        <end position="14"/>
    </location>
</feature>
<sequence length="113" mass="12285">MNANVSTLLQTTETDVGHLLPTPPQSAISKEEPSYGSNPENKHSSVETNTMGEYNNKSLKDFALFGIDEDDGSALFDDVNDLTLFGDEDDDNSFEGALVPSLNDIHYGNDSNQ</sequence>
<organism evidence="2 3">
    <name type="scientific">Paraglomus brasilianum</name>
    <dbReference type="NCBI Taxonomy" id="144538"/>
    <lineage>
        <taxon>Eukaryota</taxon>
        <taxon>Fungi</taxon>
        <taxon>Fungi incertae sedis</taxon>
        <taxon>Mucoromycota</taxon>
        <taxon>Glomeromycotina</taxon>
        <taxon>Glomeromycetes</taxon>
        <taxon>Paraglomerales</taxon>
        <taxon>Paraglomeraceae</taxon>
        <taxon>Paraglomus</taxon>
    </lineage>
</organism>
<keyword evidence="3" id="KW-1185">Reference proteome</keyword>
<dbReference type="AlphaFoldDB" id="A0A9N8VTQ8"/>